<evidence type="ECO:0000313" key="4">
    <source>
        <dbReference type="Proteomes" id="UP000036367"/>
    </source>
</evidence>
<dbReference type="Pfam" id="PF11845">
    <property type="entry name" value="Tll0287-like"/>
    <property type="match status" value="1"/>
</dbReference>
<gene>
    <name evidence="3" type="ORF">RISK_002801</name>
</gene>
<accession>A0A0J1EHL8</accession>
<dbReference type="AlphaFoldDB" id="A0A0J1EHL8"/>
<sequence length="241" mass="26112">MHVSVFEKTPASASVPGWVSCQTNWMKRMPLRLSGVTFLLVACLSTHALAQSVTSATLAAPDITVAEVTQGQGRTGRSIDAVPALTVDEARARAMILHETLHGSLQVMHRDFFREDEGLSIPSRSLEDVFAELERTYGIELRWMAVDLKAMNIDNEPESKFEQEAVGVLRSGKNTHEAAADGVYRFAGKIRLSATCLSCHASRRSNNDDRAAGLVISIPLNRSDRTHDAAAAPAVGVSNGR</sequence>
<feature type="signal peptide" evidence="1">
    <location>
        <begin position="1"/>
        <end position="50"/>
    </location>
</feature>
<comment type="caution">
    <text evidence="3">The sequence shown here is derived from an EMBL/GenBank/DDBJ whole genome shotgun (WGS) entry which is preliminary data.</text>
</comment>
<dbReference type="Proteomes" id="UP000036367">
    <property type="component" value="Unassembled WGS sequence"/>
</dbReference>
<dbReference type="STRING" id="595434.RISK_002801"/>
<name>A0A0J1EHL8_RHOIS</name>
<feature type="chain" id="PRO_5005250260" evidence="1">
    <location>
        <begin position="51"/>
        <end position="241"/>
    </location>
</feature>
<keyword evidence="3" id="KW-0812">Transmembrane</keyword>
<evidence type="ECO:0000313" key="3">
    <source>
        <dbReference type="EMBL" id="KLU05039.1"/>
    </source>
</evidence>
<dbReference type="InterPro" id="IPR021796">
    <property type="entry name" value="Tll0287-like_dom"/>
</dbReference>
<protein>
    <submittedName>
        <fullName evidence="3">Signal peptide and transmembrane protein</fullName>
    </submittedName>
</protein>
<evidence type="ECO:0000256" key="1">
    <source>
        <dbReference type="SAM" id="SignalP"/>
    </source>
</evidence>
<proteinExistence type="predicted"/>
<feature type="domain" description="Tll0287-like" evidence="2">
    <location>
        <begin position="88"/>
        <end position="205"/>
    </location>
</feature>
<dbReference type="EMBL" id="LECT01000023">
    <property type="protein sequence ID" value="KLU05039.1"/>
    <property type="molecule type" value="Genomic_DNA"/>
</dbReference>
<organism evidence="3 4">
    <name type="scientific">Rhodopirellula islandica</name>
    <dbReference type="NCBI Taxonomy" id="595434"/>
    <lineage>
        <taxon>Bacteria</taxon>
        <taxon>Pseudomonadati</taxon>
        <taxon>Planctomycetota</taxon>
        <taxon>Planctomycetia</taxon>
        <taxon>Pirellulales</taxon>
        <taxon>Pirellulaceae</taxon>
        <taxon>Rhodopirellula</taxon>
    </lineage>
</organism>
<keyword evidence="4" id="KW-1185">Reference proteome</keyword>
<keyword evidence="1" id="KW-0732">Signal</keyword>
<keyword evidence="3" id="KW-0472">Membrane</keyword>
<dbReference type="PATRIC" id="fig|595434.4.peg.2671"/>
<reference evidence="3" key="1">
    <citation type="submission" date="2015-05" db="EMBL/GenBank/DDBJ databases">
        <title>Permanent draft genome of Rhodopirellula islandicus K833.</title>
        <authorList>
            <person name="Kizina J."/>
            <person name="Richter M."/>
            <person name="Glockner F.O."/>
            <person name="Harder J."/>
        </authorList>
    </citation>
    <scope>NUCLEOTIDE SEQUENCE [LARGE SCALE GENOMIC DNA]</scope>
    <source>
        <strain evidence="3">K833</strain>
    </source>
</reference>
<evidence type="ECO:0000259" key="2">
    <source>
        <dbReference type="Pfam" id="PF11845"/>
    </source>
</evidence>